<dbReference type="Proteomes" id="UP000814033">
    <property type="component" value="Unassembled WGS sequence"/>
</dbReference>
<reference evidence="1" key="1">
    <citation type="submission" date="2021-02" db="EMBL/GenBank/DDBJ databases">
        <authorList>
            <consortium name="DOE Joint Genome Institute"/>
            <person name="Ahrendt S."/>
            <person name="Looney B.P."/>
            <person name="Miyauchi S."/>
            <person name="Morin E."/>
            <person name="Drula E."/>
            <person name="Courty P.E."/>
            <person name="Chicoki N."/>
            <person name="Fauchery L."/>
            <person name="Kohler A."/>
            <person name="Kuo A."/>
            <person name="Labutti K."/>
            <person name="Pangilinan J."/>
            <person name="Lipzen A."/>
            <person name="Riley R."/>
            <person name="Andreopoulos W."/>
            <person name="He G."/>
            <person name="Johnson J."/>
            <person name="Barry K.W."/>
            <person name="Grigoriev I.V."/>
            <person name="Nagy L."/>
            <person name="Hibbett D."/>
            <person name="Henrissat B."/>
            <person name="Matheny P.B."/>
            <person name="Labbe J."/>
            <person name="Martin F."/>
        </authorList>
    </citation>
    <scope>NUCLEOTIDE SEQUENCE</scope>
    <source>
        <strain evidence="1">FP105234-sp</strain>
    </source>
</reference>
<name>A0ACB8RCM7_9AGAM</name>
<sequence length="274" mass="29441">MLLSVLPIFLALGAWTIDQFVLLLSIFATSGLLGFTFGIQQARVENGLPFFLYGMATTIAWWSLLTWSAVHTSPIPGEVRNFTGAEVVLGFAVPVSWWLVAASSASPLNPLYTKPHATQGRGANADQVPALTANNSPPPSGNPSAASGGHTVVVFDYRPASPSRPAPREREPAPEPPQSTLVYGGRRPIRPHEELRAEDFELVDSPRASSEYLSEQDTEDSGQDSEHPGKSYQAVATEENEHVHVEEEDIGASSPTSATILVNSTNGSDQPYYG</sequence>
<dbReference type="EMBL" id="MU276094">
    <property type="protein sequence ID" value="KAI0041919.1"/>
    <property type="molecule type" value="Genomic_DNA"/>
</dbReference>
<keyword evidence="2" id="KW-1185">Reference proteome</keyword>
<evidence type="ECO:0000313" key="2">
    <source>
        <dbReference type="Proteomes" id="UP000814033"/>
    </source>
</evidence>
<protein>
    <submittedName>
        <fullName evidence="1">Uncharacterized protein</fullName>
    </submittedName>
</protein>
<reference evidence="1" key="2">
    <citation type="journal article" date="2022" name="New Phytol.">
        <title>Evolutionary transition to the ectomycorrhizal habit in the genomes of a hyperdiverse lineage of mushroom-forming fungi.</title>
        <authorList>
            <person name="Looney B."/>
            <person name="Miyauchi S."/>
            <person name="Morin E."/>
            <person name="Drula E."/>
            <person name="Courty P.E."/>
            <person name="Kohler A."/>
            <person name="Kuo A."/>
            <person name="LaButti K."/>
            <person name="Pangilinan J."/>
            <person name="Lipzen A."/>
            <person name="Riley R."/>
            <person name="Andreopoulos W."/>
            <person name="He G."/>
            <person name="Johnson J."/>
            <person name="Nolan M."/>
            <person name="Tritt A."/>
            <person name="Barry K.W."/>
            <person name="Grigoriev I.V."/>
            <person name="Nagy L.G."/>
            <person name="Hibbett D."/>
            <person name="Henrissat B."/>
            <person name="Matheny P.B."/>
            <person name="Labbe J."/>
            <person name="Martin F.M."/>
        </authorList>
    </citation>
    <scope>NUCLEOTIDE SEQUENCE</scope>
    <source>
        <strain evidence="1">FP105234-sp</strain>
    </source>
</reference>
<accession>A0ACB8RCM7</accession>
<organism evidence="1 2">
    <name type="scientific">Auriscalpium vulgare</name>
    <dbReference type="NCBI Taxonomy" id="40419"/>
    <lineage>
        <taxon>Eukaryota</taxon>
        <taxon>Fungi</taxon>
        <taxon>Dikarya</taxon>
        <taxon>Basidiomycota</taxon>
        <taxon>Agaricomycotina</taxon>
        <taxon>Agaricomycetes</taxon>
        <taxon>Russulales</taxon>
        <taxon>Auriscalpiaceae</taxon>
        <taxon>Auriscalpium</taxon>
    </lineage>
</organism>
<gene>
    <name evidence="1" type="ORF">FA95DRAFT_1564904</name>
</gene>
<proteinExistence type="predicted"/>
<evidence type="ECO:0000313" key="1">
    <source>
        <dbReference type="EMBL" id="KAI0041919.1"/>
    </source>
</evidence>
<comment type="caution">
    <text evidence="1">The sequence shown here is derived from an EMBL/GenBank/DDBJ whole genome shotgun (WGS) entry which is preliminary data.</text>
</comment>